<name>A0A1K2HZ46_9HYPH</name>
<dbReference type="EMBL" id="FPKU01000002">
    <property type="protein sequence ID" value="SFZ84349.1"/>
    <property type="molecule type" value="Genomic_DNA"/>
</dbReference>
<keyword evidence="1" id="KW-0812">Transmembrane</keyword>
<dbReference type="STRING" id="665118.SAMN02983003_1959"/>
<dbReference type="AlphaFoldDB" id="A0A1K2HZ46"/>
<gene>
    <name evidence="2" type="ORF">SAMN02983003_1959</name>
</gene>
<dbReference type="Pfam" id="PF19911">
    <property type="entry name" value="DUF6384"/>
    <property type="match status" value="1"/>
</dbReference>
<organism evidence="2 3">
    <name type="scientific">Devosia enhydra</name>
    <dbReference type="NCBI Taxonomy" id="665118"/>
    <lineage>
        <taxon>Bacteria</taxon>
        <taxon>Pseudomonadati</taxon>
        <taxon>Pseudomonadota</taxon>
        <taxon>Alphaproteobacteria</taxon>
        <taxon>Hyphomicrobiales</taxon>
        <taxon>Devosiaceae</taxon>
        <taxon>Devosia</taxon>
    </lineage>
</organism>
<dbReference type="RefSeq" id="WP_072342116.1">
    <property type="nucleotide sequence ID" value="NZ_FPKU01000002.1"/>
</dbReference>
<sequence length="320" mass="34948">MTDIAAPSQTGSAASPKAPLDDVMMAMDVVDTLRHQQDIALRELDAAAREQQLMARLRDIYGQQGIAVPDHILKEGVKALAESRFVYTPPRPSLQVSLARLYVRRGKWGPPLAAIGLAILVGLGGYFLAWKPYQASQVEAARIELAQGLPAQMDALYEAIYIDTKVQQAVTEAEALRTRGKTAAAEGDRAGAEGAIAGLTRLRDTLRQEYALTIVNREGVQSGFWTFPEINTEATNYYLAVEALDADGKALSLPIRNEETGATDTVSMWGVRVPEQVYRSVEADKRNDGIIQRNVVGLKQFGFLEVDYTMPVLGGAVTQW</sequence>
<proteinExistence type="predicted"/>
<accession>A0A1K2HZ46</accession>
<evidence type="ECO:0000313" key="3">
    <source>
        <dbReference type="Proteomes" id="UP000183447"/>
    </source>
</evidence>
<keyword evidence="1" id="KW-0472">Membrane</keyword>
<dbReference type="InterPro" id="IPR045964">
    <property type="entry name" value="DUF6384"/>
</dbReference>
<keyword evidence="1" id="KW-1133">Transmembrane helix</keyword>
<evidence type="ECO:0000313" key="2">
    <source>
        <dbReference type="EMBL" id="SFZ84349.1"/>
    </source>
</evidence>
<keyword evidence="3" id="KW-1185">Reference proteome</keyword>
<protein>
    <submittedName>
        <fullName evidence="2">Uncharacterized protein</fullName>
    </submittedName>
</protein>
<dbReference type="OrthoDB" id="6115808at2"/>
<reference evidence="2 3" key="1">
    <citation type="submission" date="2016-11" db="EMBL/GenBank/DDBJ databases">
        <authorList>
            <person name="Jaros S."/>
            <person name="Januszkiewicz K."/>
            <person name="Wedrychowicz H."/>
        </authorList>
    </citation>
    <scope>NUCLEOTIDE SEQUENCE [LARGE SCALE GENOMIC DNA]</scope>
    <source>
        <strain evidence="2 3">ATCC 23634</strain>
    </source>
</reference>
<evidence type="ECO:0000256" key="1">
    <source>
        <dbReference type="SAM" id="Phobius"/>
    </source>
</evidence>
<feature type="transmembrane region" description="Helical" evidence="1">
    <location>
        <begin position="108"/>
        <end position="130"/>
    </location>
</feature>
<dbReference type="Proteomes" id="UP000183447">
    <property type="component" value="Unassembled WGS sequence"/>
</dbReference>